<dbReference type="Gene3D" id="3.40.50.620">
    <property type="entry name" value="HUPs"/>
    <property type="match status" value="1"/>
</dbReference>
<organism evidence="1 2">
    <name type="scientific">Roseburia intestinalis</name>
    <dbReference type="NCBI Taxonomy" id="166486"/>
    <lineage>
        <taxon>Bacteria</taxon>
        <taxon>Bacillati</taxon>
        <taxon>Bacillota</taxon>
        <taxon>Clostridia</taxon>
        <taxon>Lachnospirales</taxon>
        <taxon>Lachnospiraceae</taxon>
        <taxon>Roseburia</taxon>
    </lineage>
</organism>
<dbReference type="EMBL" id="QRID01000003">
    <property type="protein sequence ID" value="RHG29953.1"/>
    <property type="molecule type" value="Genomic_DNA"/>
</dbReference>
<dbReference type="InterPro" id="IPR014729">
    <property type="entry name" value="Rossmann-like_a/b/a_fold"/>
</dbReference>
<evidence type="ECO:0000313" key="2">
    <source>
        <dbReference type="Proteomes" id="UP000284051"/>
    </source>
</evidence>
<dbReference type="Proteomes" id="UP000284051">
    <property type="component" value="Unassembled WGS sequence"/>
</dbReference>
<dbReference type="SUPFAM" id="SSF52402">
    <property type="entry name" value="Adenine nucleotide alpha hydrolases-like"/>
    <property type="match status" value="1"/>
</dbReference>
<dbReference type="RefSeq" id="WP_118772036.1">
    <property type="nucleotide sequence ID" value="NZ_JADNLD010000007.1"/>
</dbReference>
<proteinExistence type="predicted"/>
<evidence type="ECO:0000313" key="1">
    <source>
        <dbReference type="EMBL" id="RHG29953.1"/>
    </source>
</evidence>
<sequence>MIFNIKEGRFIEKENVKKIQYEDYDVYYNGLIFEKGGVKAGKESIDIIIGECEKGKIQFQNIYGIYYIIIKNKKENEWILSADNSNMTTLFFDDYYISDDFLEMVNRMKNPQMNNKIVCEYLSLLRGFYYETFVKNIRMFQNLFYYKIKDGKIEELSKNVGYLGEKSSIEDITSFFADVAMSLNDLKIVSALTGGYDSRMVVASLNDKIQFDLFISGNNEDSDEIKISKLVAKKLNKKWKLIKPDMKNVNKTEVLEKNFLASGGRSCYNTSGVYRINYFMDVLANEKYEVLLTGDAGDMYKDFWDKQDYPFYYKKHTNLKMFYSFRMEANNNNVFLGDKLKTYYNKQKCDIIENMKKYKYSQAVKSYESFGYIVDWRKNVFASNINRNLIIYAPLQELELIKYAFDQPIKKRYFNLLQREVIAKNAPQIAEIITTNGTTATLNKANIIKDIWYENVGQIKRIFRGIKRKIYEKEKTMAKVMIEDDSDLKELEISREALKYCQNVGYINQKMRMQDIPVTLLYKIIYLYQLSKKINR</sequence>
<dbReference type="AlphaFoldDB" id="A0A3R6DLS8"/>
<gene>
    <name evidence="1" type="ORF">DW264_04020</name>
</gene>
<accession>A0A3R6DLS8</accession>
<comment type="caution">
    <text evidence="1">The sequence shown here is derived from an EMBL/GenBank/DDBJ whole genome shotgun (WGS) entry which is preliminary data.</text>
</comment>
<evidence type="ECO:0008006" key="3">
    <source>
        <dbReference type="Google" id="ProtNLM"/>
    </source>
</evidence>
<name>A0A3R6DLS8_9FIRM</name>
<protein>
    <recommendedName>
        <fullName evidence="3">Asparagine synthetase domain-containing protein</fullName>
    </recommendedName>
</protein>
<reference evidence="1 2" key="1">
    <citation type="submission" date="2018-08" db="EMBL/GenBank/DDBJ databases">
        <title>A genome reference for cultivated species of the human gut microbiota.</title>
        <authorList>
            <person name="Zou Y."/>
            <person name="Xue W."/>
            <person name="Luo G."/>
        </authorList>
    </citation>
    <scope>NUCLEOTIDE SEQUENCE [LARGE SCALE GENOMIC DNA]</scope>
    <source>
        <strain evidence="1 2">AM22-21LB</strain>
    </source>
</reference>